<keyword evidence="5" id="KW-1185">Reference proteome</keyword>
<dbReference type="EMBL" id="VLKQ01000003">
    <property type="protein sequence ID" value="TWI13893.1"/>
    <property type="molecule type" value="Genomic_DNA"/>
</dbReference>
<dbReference type="NCBIfam" id="TIGR01451">
    <property type="entry name" value="B_ant_repeat"/>
    <property type="match status" value="1"/>
</dbReference>
<dbReference type="Proteomes" id="UP000319848">
    <property type="component" value="Unassembled WGS sequence"/>
</dbReference>
<proteinExistence type="predicted"/>
<dbReference type="Pfam" id="PF18962">
    <property type="entry name" value="Por_Secre_tail"/>
    <property type="match status" value="1"/>
</dbReference>
<sequence length="503" mass="54711">MKNGRQTEIDFSESPNVAYICVDEQFINAVQNQATGYGYTCTVNSYCSFTPGGEFYTIQGNNKLDNDSNGCDASDSAFPNLSFTISDSINNGAFISNSAGGFSIPVQAGSHTVTPYFENPSYFNVSPSNVVVTFPTQASPFTQNFCVTANGVHPDLEVILIPIVRARPGFDAIYKLVYKNKGANTQSGSINLSFNDAVLDFVSAIPTIANQTTNNLSWNFANLLPFETREITFTLNVNSPMEVPAVNGGDVLNYTVSITSAPTDETPDDNTFALNQTVVNSYDPNDKTCLEGATIAPSEVGKYVHYMIRFENNGTANAQNIVVKDMIDIAKFDINSLVPIKGSHSFVTNITSGNKVEFIFENINLPFDDANNDGYVAFKIKTKPTLVTGNTFSNSASIYFDYNFPIVTNTAVTAIQALSTQDFAFGTYFTVYPNPVNNVLNIETKQTIEVSSVSIYNQLGQLVLVIPNAKNTKSVDVSSLSSGNYFVKINSDKGTSNTKFIKK</sequence>
<dbReference type="Pfam" id="PF24595">
    <property type="entry name" value="DUF7619"/>
    <property type="match status" value="1"/>
</dbReference>
<dbReference type="InterPro" id="IPR026444">
    <property type="entry name" value="Secre_tail"/>
</dbReference>
<feature type="domain" description="Secretion system C-terminal sorting" evidence="2">
    <location>
        <begin position="431"/>
        <end position="501"/>
    </location>
</feature>
<evidence type="ECO:0000313" key="4">
    <source>
        <dbReference type="EMBL" id="TWI13893.1"/>
    </source>
</evidence>
<comment type="caution">
    <text evidence="4">The sequence shown here is derived from an EMBL/GenBank/DDBJ whole genome shotgun (WGS) entry which is preliminary data.</text>
</comment>
<evidence type="ECO:0000256" key="1">
    <source>
        <dbReference type="ARBA" id="ARBA00022729"/>
    </source>
</evidence>
<keyword evidence="1" id="KW-0732">Signal</keyword>
<dbReference type="RefSeq" id="WP_023571178.1">
    <property type="nucleotide sequence ID" value="NZ_AVBI01000019.1"/>
</dbReference>
<dbReference type="InterPro" id="IPR055353">
    <property type="entry name" value="DUF7619"/>
</dbReference>
<evidence type="ECO:0000259" key="3">
    <source>
        <dbReference type="Pfam" id="PF24595"/>
    </source>
</evidence>
<dbReference type="NCBIfam" id="TIGR04183">
    <property type="entry name" value="Por_Secre_tail"/>
    <property type="match status" value="1"/>
</dbReference>
<protein>
    <submittedName>
        <fullName evidence="4">Putative repeat protein (TIGR01451 family)/predicted secreted protein (Por secretion system target)</fullName>
    </submittedName>
</protein>
<dbReference type="STRING" id="1341154.FCR2A7T_20640"/>
<feature type="domain" description="DUF7619" evidence="3">
    <location>
        <begin position="283"/>
        <end position="413"/>
    </location>
</feature>
<dbReference type="InterPro" id="IPR047589">
    <property type="entry name" value="DUF11_rpt"/>
</dbReference>
<organism evidence="4 5">
    <name type="scientific">Flavobacterium cauense R2A-7</name>
    <dbReference type="NCBI Taxonomy" id="1341154"/>
    <lineage>
        <taxon>Bacteria</taxon>
        <taxon>Pseudomonadati</taxon>
        <taxon>Bacteroidota</taxon>
        <taxon>Flavobacteriia</taxon>
        <taxon>Flavobacteriales</taxon>
        <taxon>Flavobacteriaceae</taxon>
        <taxon>Flavobacterium</taxon>
    </lineage>
</organism>
<reference evidence="4 5" key="1">
    <citation type="journal article" date="2015" name="Stand. Genomic Sci.">
        <title>Genomic Encyclopedia of Bacterial and Archaeal Type Strains, Phase III: the genomes of soil and plant-associated and newly described type strains.</title>
        <authorList>
            <person name="Whitman W.B."/>
            <person name="Woyke T."/>
            <person name="Klenk H.P."/>
            <person name="Zhou Y."/>
            <person name="Lilburn T.G."/>
            <person name="Beck B.J."/>
            <person name="De Vos P."/>
            <person name="Vandamme P."/>
            <person name="Eisen J.A."/>
            <person name="Garrity G."/>
            <person name="Hugenholtz P."/>
            <person name="Kyrpides N.C."/>
        </authorList>
    </citation>
    <scope>NUCLEOTIDE SEQUENCE [LARGE SCALE GENOMIC DNA]</scope>
    <source>
        <strain evidence="4 5">CGMCC 1.7270</strain>
    </source>
</reference>
<name>V6RXB8_9FLAO</name>
<gene>
    <name evidence="4" type="ORF">IP98_01046</name>
</gene>
<dbReference type="AlphaFoldDB" id="V6RXB8"/>
<evidence type="ECO:0000259" key="2">
    <source>
        <dbReference type="Pfam" id="PF18962"/>
    </source>
</evidence>
<accession>V6RXB8</accession>
<evidence type="ECO:0000313" key="5">
    <source>
        <dbReference type="Proteomes" id="UP000319848"/>
    </source>
</evidence>